<evidence type="ECO:0000256" key="8">
    <source>
        <dbReference type="ARBA" id="ARBA00023180"/>
    </source>
</evidence>
<keyword evidence="6 9" id="KW-0472">Membrane</keyword>
<evidence type="ECO:0000256" key="1">
    <source>
        <dbReference type="ARBA" id="ARBA00004651"/>
    </source>
</evidence>
<dbReference type="GO" id="GO:0015276">
    <property type="term" value="F:ligand-gated monoatomic ion channel activity"/>
    <property type="evidence" value="ECO:0007669"/>
    <property type="project" value="InterPro"/>
</dbReference>
<dbReference type="GO" id="GO:0005886">
    <property type="term" value="C:plasma membrane"/>
    <property type="evidence" value="ECO:0007669"/>
    <property type="project" value="UniProtKB-SubCell"/>
</dbReference>
<reference evidence="11 12" key="1">
    <citation type="submission" date="2023-03" db="EMBL/GenBank/DDBJ databases">
        <title>High-quality genome of Scylla paramamosain provides insights in environmental adaptation.</title>
        <authorList>
            <person name="Zhang L."/>
        </authorList>
    </citation>
    <scope>NUCLEOTIDE SEQUENCE [LARGE SCALE GENOMIC DNA]</scope>
    <source>
        <strain evidence="11">LZ_2023a</strain>
        <tissue evidence="11">Muscle</tissue>
    </source>
</reference>
<feature type="transmembrane region" description="Helical" evidence="9">
    <location>
        <begin position="40"/>
        <end position="58"/>
    </location>
</feature>
<evidence type="ECO:0000256" key="6">
    <source>
        <dbReference type="ARBA" id="ARBA00023136"/>
    </source>
</evidence>
<evidence type="ECO:0000256" key="4">
    <source>
        <dbReference type="ARBA" id="ARBA00022692"/>
    </source>
</evidence>
<feature type="transmembrane region" description="Helical" evidence="9">
    <location>
        <begin position="97"/>
        <end position="115"/>
    </location>
</feature>
<evidence type="ECO:0000256" key="9">
    <source>
        <dbReference type="SAM" id="Phobius"/>
    </source>
</evidence>
<comment type="subcellular location">
    <subcellularLocation>
        <location evidence="1">Cell membrane</location>
        <topology evidence="1">Multi-pass membrane protein</topology>
    </subcellularLocation>
</comment>
<dbReference type="Pfam" id="PF00060">
    <property type="entry name" value="Lig_chan"/>
    <property type="match status" value="1"/>
</dbReference>
<dbReference type="Proteomes" id="UP001487740">
    <property type="component" value="Unassembled WGS sequence"/>
</dbReference>
<evidence type="ECO:0000256" key="7">
    <source>
        <dbReference type="ARBA" id="ARBA00023170"/>
    </source>
</evidence>
<dbReference type="InterPro" id="IPR052192">
    <property type="entry name" value="Insect_Ionotropic_Sensory_Rcpt"/>
</dbReference>
<keyword evidence="5 9" id="KW-1133">Transmembrane helix</keyword>
<keyword evidence="4 9" id="KW-0812">Transmembrane</keyword>
<dbReference type="GO" id="GO:0050906">
    <property type="term" value="P:detection of stimulus involved in sensory perception"/>
    <property type="evidence" value="ECO:0007669"/>
    <property type="project" value="UniProtKB-ARBA"/>
</dbReference>
<sequence length="345" mass="40005">MLEDYDYSFFLERSTLAFTMAKPSIRPSWENLYQPLTLEVWISIIVSVLVVYAILMMMKHSSKGDGPSAWLVMKQVLGTLLDEAIPGELPMRDSTRVALAAWLIFSFIVGTVYRSNLTACLTVPNSAHMYERLYMEVMIEEHFTKTDGSTELYVTQESLLADFSAFVLIRDAPFKEKIDYLLVVSNDPSFLTAFAEASDNGRLLVWETRLLVITRLDMSIVQALLQGLWIFSMMRTMFLKLRNTSRWQVFVHLPYTPSGPKVVPVATWRPGRRLFFFEERVPFPDKYNKPLPYEGWDNVLGRLRTREAFMWPVTLPILPYMLEEYDFSFFLERSTLAFTMAKAIH</sequence>
<keyword evidence="12" id="KW-1185">Reference proteome</keyword>
<evidence type="ECO:0000256" key="5">
    <source>
        <dbReference type="ARBA" id="ARBA00022989"/>
    </source>
</evidence>
<accession>A0AAW0TKD9</accession>
<gene>
    <name evidence="11" type="ORF">O3P69_020094</name>
</gene>
<keyword evidence="7" id="KW-0675">Receptor</keyword>
<name>A0AAW0TKD9_SCYPA</name>
<evidence type="ECO:0000313" key="11">
    <source>
        <dbReference type="EMBL" id="KAK8387950.1"/>
    </source>
</evidence>
<dbReference type="InterPro" id="IPR001320">
    <property type="entry name" value="Iontro_rcpt_C"/>
</dbReference>
<dbReference type="PANTHER" id="PTHR42643:SF38">
    <property type="entry name" value="IONOTROPIC RECEPTOR 100A"/>
    <property type="match status" value="1"/>
</dbReference>
<organism evidence="11 12">
    <name type="scientific">Scylla paramamosain</name>
    <name type="common">Mud crab</name>
    <dbReference type="NCBI Taxonomy" id="85552"/>
    <lineage>
        <taxon>Eukaryota</taxon>
        <taxon>Metazoa</taxon>
        <taxon>Ecdysozoa</taxon>
        <taxon>Arthropoda</taxon>
        <taxon>Crustacea</taxon>
        <taxon>Multicrustacea</taxon>
        <taxon>Malacostraca</taxon>
        <taxon>Eumalacostraca</taxon>
        <taxon>Eucarida</taxon>
        <taxon>Decapoda</taxon>
        <taxon>Pleocyemata</taxon>
        <taxon>Brachyura</taxon>
        <taxon>Eubrachyura</taxon>
        <taxon>Portunoidea</taxon>
        <taxon>Portunidae</taxon>
        <taxon>Portuninae</taxon>
        <taxon>Scylla</taxon>
    </lineage>
</organism>
<keyword evidence="3" id="KW-1003">Cell membrane</keyword>
<evidence type="ECO:0000256" key="2">
    <source>
        <dbReference type="ARBA" id="ARBA00008685"/>
    </source>
</evidence>
<evidence type="ECO:0000256" key="3">
    <source>
        <dbReference type="ARBA" id="ARBA00022475"/>
    </source>
</evidence>
<feature type="domain" description="Ionotropic glutamate receptor C-terminal" evidence="10">
    <location>
        <begin position="38"/>
        <end position="127"/>
    </location>
</feature>
<dbReference type="EMBL" id="JARAKH010000029">
    <property type="protein sequence ID" value="KAK8387950.1"/>
    <property type="molecule type" value="Genomic_DNA"/>
</dbReference>
<comment type="similarity">
    <text evidence="2">Belongs to the glutamate-gated ion channel (TC 1.A.10.1) family.</text>
</comment>
<evidence type="ECO:0000259" key="10">
    <source>
        <dbReference type="Pfam" id="PF00060"/>
    </source>
</evidence>
<protein>
    <recommendedName>
        <fullName evidence="10">Ionotropic glutamate receptor C-terminal domain-containing protein</fullName>
    </recommendedName>
</protein>
<dbReference type="AlphaFoldDB" id="A0AAW0TKD9"/>
<dbReference type="PANTHER" id="PTHR42643">
    <property type="entry name" value="IONOTROPIC RECEPTOR 20A-RELATED"/>
    <property type="match status" value="1"/>
</dbReference>
<keyword evidence="8" id="KW-0325">Glycoprotein</keyword>
<comment type="caution">
    <text evidence="11">The sequence shown here is derived from an EMBL/GenBank/DDBJ whole genome shotgun (WGS) entry which is preliminary data.</text>
</comment>
<proteinExistence type="inferred from homology"/>
<evidence type="ECO:0000313" key="12">
    <source>
        <dbReference type="Proteomes" id="UP001487740"/>
    </source>
</evidence>
<dbReference type="Gene3D" id="1.10.287.70">
    <property type="match status" value="1"/>
</dbReference>